<evidence type="ECO:0000256" key="4">
    <source>
        <dbReference type="ARBA" id="ARBA00005866"/>
    </source>
</evidence>
<dbReference type="GO" id="GO:0006012">
    <property type="term" value="P:galactose metabolic process"/>
    <property type="evidence" value="ECO:0007669"/>
    <property type="project" value="UniProtKB-UniPathway"/>
</dbReference>
<gene>
    <name evidence="8" type="ORF">SPHA_18887</name>
</gene>
<dbReference type="EMBL" id="CAHIKZ030000682">
    <property type="protein sequence ID" value="CAE1233233.1"/>
    <property type="molecule type" value="Genomic_DNA"/>
</dbReference>
<dbReference type="InterPro" id="IPR008183">
    <property type="entry name" value="Aldose_1/G6P_1-epimerase"/>
</dbReference>
<dbReference type="AlphaFoldDB" id="A0A812BLE1"/>
<dbReference type="GO" id="GO:0004034">
    <property type="term" value="F:aldose 1-epimerase activity"/>
    <property type="evidence" value="ECO:0007669"/>
    <property type="project" value="UniProtKB-EC"/>
</dbReference>
<dbReference type="InterPro" id="IPR025532">
    <property type="entry name" value="G6P_1-epimerase"/>
</dbReference>
<dbReference type="GO" id="GO:0030246">
    <property type="term" value="F:carbohydrate binding"/>
    <property type="evidence" value="ECO:0007669"/>
    <property type="project" value="UniProtKB-UniRule"/>
</dbReference>
<dbReference type="InterPro" id="IPR011013">
    <property type="entry name" value="Gal_mutarotase_sf_dom"/>
</dbReference>
<comment type="catalytic activity">
    <reaction evidence="1">
        <text>alpha-D-glucose 6-phosphate = beta-D-glucose 6-phosphate</text>
        <dbReference type="Rhea" id="RHEA:16249"/>
        <dbReference type="ChEBI" id="CHEBI:58225"/>
        <dbReference type="ChEBI" id="CHEBI:58247"/>
        <dbReference type="EC" id="5.1.3.15"/>
    </reaction>
</comment>
<evidence type="ECO:0000313" key="8">
    <source>
        <dbReference type="EMBL" id="CAE1233233.1"/>
    </source>
</evidence>
<evidence type="ECO:0000256" key="5">
    <source>
        <dbReference type="ARBA" id="ARBA00023235"/>
    </source>
</evidence>
<sequence>MNYSPDDIVLLDRGSDTSVIVHLHGATIISWRCAGEEMLFLSKNAVFDNLKAIQGGIPIVFPKFGPWKYGPHHGFARVLRWKLEMPPKKDKHGNVFAVFVLEHNELSQAMWNIMFKLVYTIRLEESALHVDLSVHNTDKITFGFNCLLHNYLLTPEVTRSGVIGIQNLNYWDKVKGGEDTERNEEVFIRENIDRVYNDVPNEIVIGNMAGSRTLMVKTFNFPDVVIWNPWKDKAKSVYNLGDNEYRNSSLINIRLFLFGHLLKTGKKKNCAHDADKYGKF</sequence>
<dbReference type="Proteomes" id="UP000597762">
    <property type="component" value="Unassembled WGS sequence"/>
</dbReference>
<evidence type="ECO:0000256" key="7">
    <source>
        <dbReference type="PIRNR" id="PIRNR016020"/>
    </source>
</evidence>
<accession>A0A812BLE1</accession>
<dbReference type="PANTHER" id="PTHR11122">
    <property type="entry name" value="APOSPORY-ASSOCIATED PROTEIN C-RELATED"/>
    <property type="match status" value="1"/>
</dbReference>
<dbReference type="Gene3D" id="2.70.98.10">
    <property type="match status" value="1"/>
</dbReference>
<keyword evidence="9" id="KW-1185">Reference proteome</keyword>
<comment type="similarity">
    <text evidence="4 7">Belongs to the glucose-6-phosphate 1-epimerase family.</text>
</comment>
<dbReference type="EC" id="5.1.3.15" evidence="7"/>
<dbReference type="SUPFAM" id="SSF74650">
    <property type="entry name" value="Galactose mutarotase-like"/>
    <property type="match status" value="1"/>
</dbReference>
<keyword evidence="5 7" id="KW-0413">Isomerase</keyword>
<evidence type="ECO:0000256" key="6">
    <source>
        <dbReference type="ARBA" id="ARBA00045743"/>
    </source>
</evidence>
<dbReference type="GO" id="GO:0047938">
    <property type="term" value="F:glucose-6-phosphate 1-epimerase activity"/>
    <property type="evidence" value="ECO:0007669"/>
    <property type="project" value="UniProtKB-UniRule"/>
</dbReference>
<evidence type="ECO:0000256" key="1">
    <source>
        <dbReference type="ARBA" id="ARBA00001096"/>
    </source>
</evidence>
<dbReference type="UniPathway" id="UPA00214"/>
<dbReference type="OrthoDB" id="1659429at2759"/>
<evidence type="ECO:0000256" key="3">
    <source>
        <dbReference type="ARBA" id="ARBA00004947"/>
    </source>
</evidence>
<comment type="catalytic activity">
    <reaction evidence="2">
        <text>alpha-D-galactose = beta-D-galactose</text>
        <dbReference type="Rhea" id="RHEA:28675"/>
        <dbReference type="ChEBI" id="CHEBI:27667"/>
        <dbReference type="ChEBI" id="CHEBI:28061"/>
        <dbReference type="EC" id="5.1.3.3"/>
    </reaction>
    <physiologicalReaction direction="right-to-left" evidence="2">
        <dbReference type="Rhea" id="RHEA:28677"/>
    </physiologicalReaction>
</comment>
<dbReference type="Pfam" id="PF01263">
    <property type="entry name" value="Aldose_epim"/>
    <property type="match status" value="1"/>
</dbReference>
<reference evidence="8" key="1">
    <citation type="submission" date="2021-01" db="EMBL/GenBank/DDBJ databases">
        <authorList>
            <person name="Li R."/>
            <person name="Bekaert M."/>
        </authorList>
    </citation>
    <scope>NUCLEOTIDE SEQUENCE</scope>
    <source>
        <strain evidence="8">Farmed</strain>
    </source>
</reference>
<evidence type="ECO:0000256" key="2">
    <source>
        <dbReference type="ARBA" id="ARBA00001712"/>
    </source>
</evidence>
<evidence type="ECO:0000313" key="9">
    <source>
        <dbReference type="Proteomes" id="UP000597762"/>
    </source>
</evidence>
<comment type="pathway">
    <text evidence="3">Carbohydrate metabolism; galactose metabolism.</text>
</comment>
<dbReference type="GO" id="GO:0005737">
    <property type="term" value="C:cytoplasm"/>
    <property type="evidence" value="ECO:0007669"/>
    <property type="project" value="TreeGrafter"/>
</dbReference>
<dbReference type="InterPro" id="IPR014718">
    <property type="entry name" value="GH-type_carb-bd"/>
</dbReference>
<proteinExistence type="inferred from homology"/>
<comment type="function">
    <text evidence="6">Mutarotase that catalyzes the interconversion of beta-D-galactose and alpha-D-galactose during galactose metabolism. Beta-D-galactose is metabolized in the liver into glucose 1-phosphate, the primary metabolic fuel, by the action of four enzymes that constitute the Leloir pathway: GALM, GALK1 (galactokinase), GALT (galactose-1-phosphate uridylyltransferase) and GALE (UDP-galactose-4'-epimerase). Involved in the maintenance of the equilibrium between the beta- and alpha-anomers of galactose, therefore ensuring a sufficient supply of the alpha-anomer for GALK1. Also active on D-glucose although shows a preference for galactose over glucose.</text>
</comment>
<dbReference type="PANTHER" id="PTHR11122:SF13">
    <property type="entry name" value="GLUCOSE-6-PHOSPHATE 1-EPIMERASE"/>
    <property type="match status" value="1"/>
</dbReference>
<protein>
    <recommendedName>
        <fullName evidence="7">glucose-6-phosphate 1-epimerase</fullName>
        <ecNumber evidence="7">5.1.3.15</ecNumber>
    </recommendedName>
</protein>
<name>A0A812BLE1_ACAPH</name>
<organism evidence="8 9">
    <name type="scientific">Acanthosepion pharaonis</name>
    <name type="common">Pharaoh cuttlefish</name>
    <name type="synonym">Sepia pharaonis</name>
    <dbReference type="NCBI Taxonomy" id="158019"/>
    <lineage>
        <taxon>Eukaryota</taxon>
        <taxon>Metazoa</taxon>
        <taxon>Spiralia</taxon>
        <taxon>Lophotrochozoa</taxon>
        <taxon>Mollusca</taxon>
        <taxon>Cephalopoda</taxon>
        <taxon>Coleoidea</taxon>
        <taxon>Decapodiformes</taxon>
        <taxon>Sepiida</taxon>
        <taxon>Sepiina</taxon>
        <taxon>Sepiidae</taxon>
        <taxon>Acanthosepion</taxon>
    </lineage>
</organism>
<comment type="caution">
    <text evidence="8">The sequence shown here is derived from an EMBL/GenBank/DDBJ whole genome shotgun (WGS) entry which is preliminary data.</text>
</comment>
<dbReference type="PIRSF" id="PIRSF016020">
    <property type="entry name" value="PHexose_mutarotase"/>
    <property type="match status" value="1"/>
</dbReference>